<feature type="domain" description="PAS" evidence="3">
    <location>
        <begin position="138"/>
        <end position="206"/>
    </location>
</feature>
<dbReference type="Gene3D" id="3.30.450.20">
    <property type="entry name" value="PAS domain"/>
    <property type="match status" value="1"/>
</dbReference>
<dbReference type="InterPro" id="IPR052155">
    <property type="entry name" value="Biofilm_reg_signaling"/>
</dbReference>
<dbReference type="CDD" id="cd00130">
    <property type="entry name" value="PAS"/>
    <property type="match status" value="1"/>
</dbReference>
<evidence type="ECO:0000259" key="5">
    <source>
        <dbReference type="PROSITE" id="PS50887"/>
    </source>
</evidence>
<comment type="caution">
    <text evidence="6">The sequence shown here is derived from an EMBL/GenBank/DDBJ whole genome shotgun (WGS) entry which is preliminary data.</text>
</comment>
<dbReference type="GO" id="GO:0000160">
    <property type="term" value="P:phosphorelay signal transduction system"/>
    <property type="evidence" value="ECO:0007669"/>
    <property type="project" value="InterPro"/>
</dbReference>
<dbReference type="PROSITE" id="PS50883">
    <property type="entry name" value="EAL"/>
    <property type="match status" value="1"/>
</dbReference>
<dbReference type="Gene3D" id="3.30.70.270">
    <property type="match status" value="1"/>
</dbReference>
<dbReference type="SUPFAM" id="SSF52172">
    <property type="entry name" value="CheY-like"/>
    <property type="match status" value="1"/>
</dbReference>
<dbReference type="SMART" id="SM00091">
    <property type="entry name" value="PAS"/>
    <property type="match status" value="1"/>
</dbReference>
<dbReference type="PROSITE" id="PS50887">
    <property type="entry name" value="GGDEF"/>
    <property type="match status" value="1"/>
</dbReference>
<dbReference type="RefSeq" id="WP_154381571.1">
    <property type="nucleotide sequence ID" value="NZ_WKJK01000016.1"/>
</dbReference>
<dbReference type="InterPro" id="IPR029787">
    <property type="entry name" value="Nucleotide_cyclase"/>
</dbReference>
<gene>
    <name evidence="6" type="ORF">GJ699_25255</name>
</gene>
<dbReference type="NCBIfam" id="TIGR00229">
    <property type="entry name" value="sensory_box"/>
    <property type="match status" value="1"/>
</dbReference>
<reference evidence="6 7" key="1">
    <citation type="submission" date="2019-11" db="EMBL/GenBank/DDBJ databases">
        <title>Novel species isolated from a subtropical stream in China.</title>
        <authorList>
            <person name="Lu H."/>
        </authorList>
    </citation>
    <scope>NUCLEOTIDE SEQUENCE [LARGE SCALE GENOMIC DNA]</scope>
    <source>
        <strain evidence="6 7">FT80W</strain>
    </source>
</reference>
<dbReference type="InterPro" id="IPR035965">
    <property type="entry name" value="PAS-like_dom_sf"/>
</dbReference>
<dbReference type="InterPro" id="IPR013656">
    <property type="entry name" value="PAS_4"/>
</dbReference>
<dbReference type="SUPFAM" id="SSF141868">
    <property type="entry name" value="EAL domain-like"/>
    <property type="match status" value="1"/>
</dbReference>
<dbReference type="Proteomes" id="UP000433309">
    <property type="component" value="Unassembled WGS sequence"/>
</dbReference>
<dbReference type="InterPro" id="IPR001633">
    <property type="entry name" value="EAL_dom"/>
</dbReference>
<evidence type="ECO:0000256" key="1">
    <source>
        <dbReference type="PROSITE-ProRule" id="PRU00169"/>
    </source>
</evidence>
<dbReference type="Gene3D" id="3.40.50.2300">
    <property type="match status" value="1"/>
</dbReference>
<dbReference type="Pfam" id="PF00563">
    <property type="entry name" value="EAL"/>
    <property type="match status" value="1"/>
</dbReference>
<dbReference type="PANTHER" id="PTHR44757">
    <property type="entry name" value="DIGUANYLATE CYCLASE DGCP"/>
    <property type="match status" value="1"/>
</dbReference>
<proteinExistence type="predicted"/>
<dbReference type="SUPFAM" id="SSF55785">
    <property type="entry name" value="PYP-like sensor domain (PAS domain)"/>
    <property type="match status" value="1"/>
</dbReference>
<dbReference type="PROSITE" id="PS50112">
    <property type="entry name" value="PAS"/>
    <property type="match status" value="1"/>
</dbReference>
<feature type="domain" description="EAL" evidence="4">
    <location>
        <begin position="437"/>
        <end position="692"/>
    </location>
</feature>
<dbReference type="InterPro" id="IPR000014">
    <property type="entry name" value="PAS"/>
</dbReference>
<evidence type="ECO:0000259" key="3">
    <source>
        <dbReference type="PROSITE" id="PS50112"/>
    </source>
</evidence>
<dbReference type="CDD" id="cd01949">
    <property type="entry name" value="GGDEF"/>
    <property type="match status" value="1"/>
</dbReference>
<dbReference type="InterPro" id="IPR035919">
    <property type="entry name" value="EAL_sf"/>
</dbReference>
<dbReference type="NCBIfam" id="TIGR00254">
    <property type="entry name" value="GGDEF"/>
    <property type="match status" value="1"/>
</dbReference>
<dbReference type="SMART" id="SM00267">
    <property type="entry name" value="GGDEF"/>
    <property type="match status" value="1"/>
</dbReference>
<dbReference type="Pfam" id="PF08448">
    <property type="entry name" value="PAS_4"/>
    <property type="match status" value="1"/>
</dbReference>
<dbReference type="SUPFAM" id="SSF55073">
    <property type="entry name" value="Nucleotide cyclase"/>
    <property type="match status" value="1"/>
</dbReference>
<sequence length="693" mass="75853">MRLLIVTSDPVERAQLERLLGPAADDATRTVLSFADTLAELRLPPRLPLPDLVLLNQHVEGTGPAEVWRALSVHYRHLPVVILADQERLAEARRALRRGALAFIKVAVIGRELLLPLLRMAVTAMRQRRAVNRAAPGREVIDAMADGLLTTDARGRIEYANPAAVRLLGGSLATLRGRAINELMALRDSGTHAALEHPVLRVLATGGIVRLPTASILEQGQRADMTISDATAPIRDNSGAVSGVVMTFYDSSETRQLQAQVDHLAWHDYLTGLPNRFAAELHLEQILVEARQRQVPLAVMYLDLDKFKAVNDVHGHAAGDALLVAVTARLRGCFRSIDLISRQGGDEFLILMAPGTNRNEVAQAAARILAALARPCKVEDNLLSIGCSIGIALYPQHGERGELLLQHADAALRSAKSSGRNTWKFFSRRLMERVVEGRQIDDGLRRALDERQLMLHYQPKFRLRDGALCGCEALLRWHHAEWGWVEPERIIRSAEASGLIVPLGRWVQQQAVAQAVQWERAGYAHCAIAINVSALEVMQADFAAFLQQQVAAAGLAPQRLQLELTESALMQDLPGAAETLRRLSMSGLSLAIDDFGTGYSSLSYLAELPIDLLKLDRSFVHHIDDAAPRRQTLLHAVLTLAENLGVLTVAEGVETAAEAAFLQDAGCAQGQGFHYSRALDADSFTQRYLATPA</sequence>
<name>A0A6I2L545_9BURK</name>
<comment type="caution">
    <text evidence="1">Lacks conserved residue(s) required for the propagation of feature annotation.</text>
</comment>
<dbReference type="SMART" id="SM00052">
    <property type="entry name" value="EAL"/>
    <property type="match status" value="1"/>
</dbReference>
<evidence type="ECO:0000313" key="6">
    <source>
        <dbReference type="EMBL" id="MRW93301.1"/>
    </source>
</evidence>
<dbReference type="Gene3D" id="3.20.20.450">
    <property type="entry name" value="EAL domain"/>
    <property type="match status" value="1"/>
</dbReference>
<dbReference type="EMBL" id="WKJK01000016">
    <property type="protein sequence ID" value="MRW93301.1"/>
    <property type="molecule type" value="Genomic_DNA"/>
</dbReference>
<dbReference type="AlphaFoldDB" id="A0A6I2L545"/>
<dbReference type="PROSITE" id="PS50110">
    <property type="entry name" value="RESPONSE_REGULATORY"/>
    <property type="match status" value="1"/>
</dbReference>
<dbReference type="InterPro" id="IPR043128">
    <property type="entry name" value="Rev_trsase/Diguanyl_cyclase"/>
</dbReference>
<keyword evidence="7" id="KW-1185">Reference proteome</keyword>
<dbReference type="Pfam" id="PF00990">
    <property type="entry name" value="GGDEF"/>
    <property type="match status" value="1"/>
</dbReference>
<evidence type="ECO:0000259" key="4">
    <source>
        <dbReference type="PROSITE" id="PS50883"/>
    </source>
</evidence>
<feature type="domain" description="GGDEF" evidence="5">
    <location>
        <begin position="295"/>
        <end position="428"/>
    </location>
</feature>
<dbReference type="InterPro" id="IPR001789">
    <property type="entry name" value="Sig_transdc_resp-reg_receiver"/>
</dbReference>
<organism evidence="6 7">
    <name type="scientific">Duganella guangzhouensis</name>
    <dbReference type="NCBI Taxonomy" id="2666084"/>
    <lineage>
        <taxon>Bacteria</taxon>
        <taxon>Pseudomonadati</taxon>
        <taxon>Pseudomonadota</taxon>
        <taxon>Betaproteobacteria</taxon>
        <taxon>Burkholderiales</taxon>
        <taxon>Oxalobacteraceae</taxon>
        <taxon>Telluria group</taxon>
        <taxon>Duganella</taxon>
    </lineage>
</organism>
<evidence type="ECO:0000259" key="2">
    <source>
        <dbReference type="PROSITE" id="PS50110"/>
    </source>
</evidence>
<feature type="domain" description="Response regulatory" evidence="2">
    <location>
        <begin position="2"/>
        <end position="121"/>
    </location>
</feature>
<dbReference type="PANTHER" id="PTHR44757:SF2">
    <property type="entry name" value="BIOFILM ARCHITECTURE MAINTENANCE PROTEIN MBAA"/>
    <property type="match status" value="1"/>
</dbReference>
<protein>
    <submittedName>
        <fullName evidence="6">EAL domain-containing protein</fullName>
    </submittedName>
</protein>
<dbReference type="CDD" id="cd01948">
    <property type="entry name" value="EAL"/>
    <property type="match status" value="1"/>
</dbReference>
<dbReference type="InterPro" id="IPR000160">
    <property type="entry name" value="GGDEF_dom"/>
</dbReference>
<accession>A0A6I2L545</accession>
<dbReference type="InterPro" id="IPR011006">
    <property type="entry name" value="CheY-like_superfamily"/>
</dbReference>
<evidence type="ECO:0000313" key="7">
    <source>
        <dbReference type="Proteomes" id="UP000433309"/>
    </source>
</evidence>